<keyword evidence="3" id="KW-0460">Magnesium</keyword>
<accession>V7AIC0</accession>
<evidence type="ECO:0000313" key="8">
    <source>
        <dbReference type="EMBL" id="ESW05005.1"/>
    </source>
</evidence>
<dbReference type="Gramene" id="ESW05005">
    <property type="protein sequence ID" value="ESW05005"/>
    <property type="gene ID" value="PHAVU_011G143600g"/>
</dbReference>
<sequence>MASGSLSLPTSANGAKPPITRPTADFHPSLWGDRFLSYVPTFAESDSHIQQAKLLKEDVRKTLVSPIDHNNFSFKLNFIDLVQRLGVSYHFEHEIGTLLCQIYDISTKDNNIIAHSDHLYQTALLFRLLRQHGYRISSNNTFCKYVHMDYQRSQLINYLYLSHNYKTKSESLADDIQGILSLYEAAGLRCHGEDMLEEAHKFSFEQLTKFITTKLSCSHAARVQHSLKQSLHRGLPRLEATYYMSFYEEDPSHDEKLLTFAKLDFNMLQELHLKEVSSLTKWWTKDLNVSTNLPFTRDRIIECCFWILGVYFEPQYYRWITTKAIALASIIDDLYDAYGTIEELELFTSAIERWDICCLVDLPKYMQLCYKAILDAYEEIEKEMRKQGKIYFMKYAKKEMKRLVQAHMAEARWCHTNHIPTMEEYIEVRGMSTGYPFLITLSFLGMEDTTEEVLIWATNEPIIIAASIAICRIMDDIVGNEFEQQREHVVSSICCYMKQHKVSKKCAIEELQKLVENAWKDINDACLAPTQVPIMRVVNFARVIDMHYKDKDNYTNAEGIMKDHIQSLLVKKMFV</sequence>
<evidence type="ECO:0000256" key="1">
    <source>
        <dbReference type="ARBA" id="ARBA00001946"/>
    </source>
</evidence>
<dbReference type="STRING" id="3885.V7AIC0"/>
<keyword evidence="4" id="KW-0456">Lyase</keyword>
<dbReference type="InterPro" id="IPR044814">
    <property type="entry name" value="Terpene_cyclase_plant_C1"/>
</dbReference>
<dbReference type="InterPro" id="IPR050148">
    <property type="entry name" value="Terpene_synthase-like"/>
</dbReference>
<dbReference type="SUPFAM" id="SSF48239">
    <property type="entry name" value="Terpenoid cyclases/Protein prenyltransferases"/>
    <property type="match status" value="1"/>
</dbReference>
<dbReference type="InterPro" id="IPR008930">
    <property type="entry name" value="Terpenoid_cyclase/PrenylTrfase"/>
</dbReference>
<gene>
    <name evidence="8" type="ORF">PHAVU_011G143600g</name>
</gene>
<dbReference type="SUPFAM" id="SSF48576">
    <property type="entry name" value="Terpenoid synthases"/>
    <property type="match status" value="1"/>
</dbReference>
<comment type="cofactor">
    <cofactor evidence="1">
        <name>Mg(2+)</name>
        <dbReference type="ChEBI" id="CHEBI:18420"/>
    </cofactor>
</comment>
<dbReference type="Pfam" id="PF03936">
    <property type="entry name" value="Terpene_synth_C"/>
    <property type="match status" value="1"/>
</dbReference>
<dbReference type="Gene3D" id="1.10.600.10">
    <property type="entry name" value="Farnesyl Diphosphate Synthase"/>
    <property type="match status" value="1"/>
</dbReference>
<dbReference type="CDD" id="cd00684">
    <property type="entry name" value="Terpene_cyclase_plant_C1"/>
    <property type="match status" value="1"/>
</dbReference>
<dbReference type="OrthoDB" id="1877784at2759"/>
<proteinExistence type="predicted"/>
<feature type="domain" description="Terpene synthase metal-binding" evidence="7">
    <location>
        <begin position="285"/>
        <end position="521"/>
    </location>
</feature>
<dbReference type="SFLD" id="SFLDS00005">
    <property type="entry name" value="Isoprenoid_Synthase_Type_I"/>
    <property type="match status" value="1"/>
</dbReference>
<organism evidence="8 9">
    <name type="scientific">Phaseolus vulgaris</name>
    <name type="common">Kidney bean</name>
    <name type="synonym">French bean</name>
    <dbReference type="NCBI Taxonomy" id="3885"/>
    <lineage>
        <taxon>Eukaryota</taxon>
        <taxon>Viridiplantae</taxon>
        <taxon>Streptophyta</taxon>
        <taxon>Embryophyta</taxon>
        <taxon>Tracheophyta</taxon>
        <taxon>Spermatophyta</taxon>
        <taxon>Magnoliopsida</taxon>
        <taxon>eudicotyledons</taxon>
        <taxon>Gunneridae</taxon>
        <taxon>Pentapetalae</taxon>
        <taxon>rosids</taxon>
        <taxon>fabids</taxon>
        <taxon>Fabales</taxon>
        <taxon>Fabaceae</taxon>
        <taxon>Papilionoideae</taxon>
        <taxon>50 kb inversion clade</taxon>
        <taxon>NPAAA clade</taxon>
        <taxon>indigoferoid/millettioid clade</taxon>
        <taxon>Phaseoleae</taxon>
        <taxon>Phaseolus</taxon>
    </lineage>
</organism>
<dbReference type="InterPro" id="IPR034741">
    <property type="entry name" value="Terpene_cyclase-like_1_C"/>
</dbReference>
<evidence type="ECO:0000256" key="4">
    <source>
        <dbReference type="ARBA" id="ARBA00023239"/>
    </source>
</evidence>
<dbReference type="Gene3D" id="1.50.10.130">
    <property type="entry name" value="Terpene synthase, N-terminal domain"/>
    <property type="match status" value="1"/>
</dbReference>
<dbReference type="EMBL" id="CM002298">
    <property type="protein sequence ID" value="ESW05005.1"/>
    <property type="molecule type" value="Genomic_DNA"/>
</dbReference>
<keyword evidence="2" id="KW-0479">Metal-binding</keyword>
<dbReference type="SMR" id="V7AIC0"/>
<evidence type="ECO:0000256" key="5">
    <source>
        <dbReference type="SAM" id="MobiDB-lite"/>
    </source>
</evidence>
<evidence type="ECO:0000256" key="3">
    <source>
        <dbReference type="ARBA" id="ARBA00022842"/>
    </source>
</evidence>
<feature type="compositionally biased region" description="Polar residues" evidence="5">
    <location>
        <begin position="1"/>
        <end position="13"/>
    </location>
</feature>
<dbReference type="InterPro" id="IPR008949">
    <property type="entry name" value="Isoprenoid_synthase_dom_sf"/>
</dbReference>
<evidence type="ECO:0000259" key="6">
    <source>
        <dbReference type="Pfam" id="PF01397"/>
    </source>
</evidence>
<dbReference type="InterPro" id="IPR036965">
    <property type="entry name" value="Terpene_synth_N_sf"/>
</dbReference>
<dbReference type="PANTHER" id="PTHR31225:SF221">
    <property type="entry name" value="(-)-GERMACRENE D SYNTHASE"/>
    <property type="match status" value="1"/>
</dbReference>
<dbReference type="eggNOG" id="ENOG502QUCN">
    <property type="taxonomic scope" value="Eukaryota"/>
</dbReference>
<dbReference type="FunFam" id="1.10.600.10:FF:000007">
    <property type="entry name" value="Isoprene synthase, chloroplastic"/>
    <property type="match status" value="1"/>
</dbReference>
<dbReference type="Pfam" id="PF01397">
    <property type="entry name" value="Terpene_synth"/>
    <property type="match status" value="1"/>
</dbReference>
<evidence type="ECO:0000259" key="7">
    <source>
        <dbReference type="Pfam" id="PF03936"/>
    </source>
</evidence>
<protein>
    <submittedName>
        <fullName evidence="8">Uncharacterized protein</fullName>
    </submittedName>
</protein>
<evidence type="ECO:0000313" key="9">
    <source>
        <dbReference type="Proteomes" id="UP000000226"/>
    </source>
</evidence>
<dbReference type="GO" id="GO:0016102">
    <property type="term" value="P:diterpenoid biosynthetic process"/>
    <property type="evidence" value="ECO:0007669"/>
    <property type="project" value="InterPro"/>
</dbReference>
<dbReference type="SFLD" id="SFLDG01019">
    <property type="entry name" value="Terpene_Cyclase_Like_1_C_Termi"/>
    <property type="match status" value="1"/>
</dbReference>
<dbReference type="PANTHER" id="PTHR31225">
    <property type="entry name" value="OS04G0344100 PROTEIN-RELATED"/>
    <property type="match status" value="1"/>
</dbReference>
<dbReference type="InterPro" id="IPR005630">
    <property type="entry name" value="Terpene_synthase_metal-bd"/>
</dbReference>
<dbReference type="OMA" id="TIHDACE"/>
<name>V7AIC0_PHAVU</name>
<dbReference type="AlphaFoldDB" id="V7AIC0"/>
<evidence type="ECO:0000256" key="2">
    <source>
        <dbReference type="ARBA" id="ARBA00022723"/>
    </source>
</evidence>
<dbReference type="GO" id="GO:0000287">
    <property type="term" value="F:magnesium ion binding"/>
    <property type="evidence" value="ECO:0007669"/>
    <property type="project" value="InterPro"/>
</dbReference>
<reference evidence="9" key="1">
    <citation type="journal article" date="2014" name="Nat. Genet.">
        <title>A reference genome for common bean and genome-wide analysis of dual domestications.</title>
        <authorList>
            <person name="Schmutz J."/>
            <person name="McClean P.E."/>
            <person name="Mamidi S."/>
            <person name="Wu G.A."/>
            <person name="Cannon S.B."/>
            <person name="Grimwood J."/>
            <person name="Jenkins J."/>
            <person name="Shu S."/>
            <person name="Song Q."/>
            <person name="Chavarro C."/>
            <person name="Torres-Torres M."/>
            <person name="Geffroy V."/>
            <person name="Moghaddam S.M."/>
            <person name="Gao D."/>
            <person name="Abernathy B."/>
            <person name="Barry K."/>
            <person name="Blair M."/>
            <person name="Brick M.A."/>
            <person name="Chovatia M."/>
            <person name="Gepts P."/>
            <person name="Goodstein D.M."/>
            <person name="Gonzales M."/>
            <person name="Hellsten U."/>
            <person name="Hyten D.L."/>
            <person name="Jia G."/>
            <person name="Kelly J.D."/>
            <person name="Kudrna D."/>
            <person name="Lee R."/>
            <person name="Richard M.M."/>
            <person name="Miklas P.N."/>
            <person name="Osorno J.M."/>
            <person name="Rodrigues J."/>
            <person name="Thareau V."/>
            <person name="Urrea C.A."/>
            <person name="Wang M."/>
            <person name="Yu Y."/>
            <person name="Zhang M."/>
            <person name="Wing R.A."/>
            <person name="Cregan P.B."/>
            <person name="Rokhsar D.S."/>
            <person name="Jackson S.A."/>
        </authorList>
    </citation>
    <scope>NUCLEOTIDE SEQUENCE [LARGE SCALE GENOMIC DNA]</scope>
    <source>
        <strain evidence="9">cv. G19833</strain>
    </source>
</reference>
<feature type="region of interest" description="Disordered" evidence="5">
    <location>
        <begin position="1"/>
        <end position="21"/>
    </location>
</feature>
<dbReference type="InterPro" id="IPR001906">
    <property type="entry name" value="Terpene_synth_N"/>
</dbReference>
<dbReference type="GO" id="GO:0010333">
    <property type="term" value="F:terpene synthase activity"/>
    <property type="evidence" value="ECO:0007669"/>
    <property type="project" value="InterPro"/>
</dbReference>
<feature type="domain" description="Terpene synthase N-terminal" evidence="6">
    <location>
        <begin position="31"/>
        <end position="227"/>
    </location>
</feature>
<dbReference type="Proteomes" id="UP000000226">
    <property type="component" value="Chromosome 11"/>
</dbReference>
<keyword evidence="9" id="KW-1185">Reference proteome</keyword>